<dbReference type="GeneID" id="92048096"/>
<evidence type="ECO:0000313" key="3">
    <source>
        <dbReference type="Proteomes" id="UP001433268"/>
    </source>
</evidence>
<dbReference type="RefSeq" id="XP_066664326.1">
    <property type="nucleotide sequence ID" value="XM_066815036.1"/>
</dbReference>
<proteinExistence type="predicted"/>
<accession>A0ABR1VKX4</accession>
<feature type="compositionally biased region" description="Basic and acidic residues" evidence="1">
    <location>
        <begin position="180"/>
        <end position="192"/>
    </location>
</feature>
<protein>
    <submittedName>
        <fullName evidence="2">Uncharacterized protein</fullName>
    </submittedName>
</protein>
<dbReference type="Proteomes" id="UP001433268">
    <property type="component" value="Unassembled WGS sequence"/>
</dbReference>
<name>A0ABR1VKX4_9PEZI</name>
<dbReference type="EMBL" id="JAQQWN010000008">
    <property type="protein sequence ID" value="KAK8070518.1"/>
    <property type="molecule type" value="Genomic_DNA"/>
</dbReference>
<evidence type="ECO:0000256" key="1">
    <source>
        <dbReference type="SAM" id="MobiDB-lite"/>
    </source>
</evidence>
<feature type="region of interest" description="Disordered" evidence="1">
    <location>
        <begin position="173"/>
        <end position="192"/>
    </location>
</feature>
<keyword evidence="3" id="KW-1185">Reference proteome</keyword>
<sequence length="192" mass="21693">MAQIIAMPEGFIGEALRVNQSSIEQTILSTNRPTVSHLNMSRTQVNVVVLFQALHRTQQHRLLTHRVAEDVAAALGHDSPAGANAVARIIDHYTAARLEFNRQNKAADKYHYRKHLHVLVDEEIRWRLTCGQNVQQVTPSISQHEAKRRYVGEMKQLISNSIKFLLEVGLPDLTNPHHSPRNDSFGKLKDVG</sequence>
<evidence type="ECO:0000313" key="2">
    <source>
        <dbReference type="EMBL" id="KAK8070518.1"/>
    </source>
</evidence>
<reference evidence="2 3" key="1">
    <citation type="submission" date="2023-01" db="EMBL/GenBank/DDBJ databases">
        <title>Analysis of 21 Apiospora genomes using comparative genomics revels a genus with tremendous synthesis potential of carbohydrate active enzymes and secondary metabolites.</title>
        <authorList>
            <person name="Sorensen T."/>
        </authorList>
    </citation>
    <scope>NUCLEOTIDE SEQUENCE [LARGE SCALE GENOMIC DNA]</scope>
    <source>
        <strain evidence="2 3">CBS 114990</strain>
    </source>
</reference>
<organism evidence="2 3">
    <name type="scientific">Apiospora hydei</name>
    <dbReference type="NCBI Taxonomy" id="1337664"/>
    <lineage>
        <taxon>Eukaryota</taxon>
        <taxon>Fungi</taxon>
        <taxon>Dikarya</taxon>
        <taxon>Ascomycota</taxon>
        <taxon>Pezizomycotina</taxon>
        <taxon>Sordariomycetes</taxon>
        <taxon>Xylariomycetidae</taxon>
        <taxon>Amphisphaeriales</taxon>
        <taxon>Apiosporaceae</taxon>
        <taxon>Apiospora</taxon>
    </lineage>
</organism>
<gene>
    <name evidence="2" type="ORF">PG997_010721</name>
</gene>
<comment type="caution">
    <text evidence="2">The sequence shown here is derived from an EMBL/GenBank/DDBJ whole genome shotgun (WGS) entry which is preliminary data.</text>
</comment>